<sequence length="679" mass="76736">MSPGKRKSREGRYAVDGFVTLCGHGTGWPLSATSRRGCPRNAVASPRLGEWRHRQVVWASPPRRRTSSSLYMAVGDAQQSALTAHATAGRRDGPGPSASDELPDTAALHAFVDAWTQTLADWLDTHSPHLKARWMVALSSEAVWAGGVITEAIGVDGIAEAWEYARRYYEDAHVYWLPPSRWRTEGLPADSASLARWRIEVEGYATALWPLPWRPRITLRGRLILTVGWTRIPDLVASEEVADGKRVRDDHKRRGPVPAVRQYHFRIEQVREEWAGTYTDVGRQFFYPLSDIETLFTFMLPEDDRFLWSRWDVHAPTSATATAASSPTERWTGLGVESPLALTRRQRRYRLMCEPPLRPYFDCFAPPGSEEAGESAGPLGTAFPVVPGYAYNLTRLRRNISLSPDYFVTVAPLQLRRALLSEMQPTAVRVLAEQVSTAPCLRDEWMLPEPMDVLDEAVLEQRLREQIRRWSGADAAQQVLVQWRIPVPLRQASGRRVRVTPHLYADKFGRGETDKSRMAAGEENAEKSVVVPDSQSTRTEEQVFAVQGKVSPDSEQFYPSGVAPPHPGLPDGRVRVRYTLSDAVPRRFAVRPFRGLVTKRRLLQERLQLLRALRADGVVPPGWLPHESRWRLAAMDGYLTFDHRAEIVLGIYKQMESFLWRNELMLEVPFAEQDEARAG</sequence>
<feature type="region of interest" description="Disordered" evidence="1">
    <location>
        <begin position="82"/>
        <end position="102"/>
    </location>
</feature>
<dbReference type="AlphaFoldDB" id="A0AAV9J2B5"/>
<proteinExistence type="predicted"/>
<dbReference type="EMBL" id="JANCYW010000020">
    <property type="protein sequence ID" value="KAK4538742.1"/>
    <property type="molecule type" value="Genomic_DNA"/>
</dbReference>
<protein>
    <submittedName>
        <fullName evidence="2">Uncharacterized protein</fullName>
    </submittedName>
</protein>
<accession>A0AAV9J2B5</accession>
<name>A0AAV9J2B5_CYACA</name>
<comment type="caution">
    <text evidence="2">The sequence shown here is derived from an EMBL/GenBank/DDBJ whole genome shotgun (WGS) entry which is preliminary data.</text>
</comment>
<gene>
    <name evidence="2" type="ORF">CDCA_CDCA20G4767</name>
</gene>
<dbReference type="Proteomes" id="UP001301350">
    <property type="component" value="Unassembled WGS sequence"/>
</dbReference>
<evidence type="ECO:0000313" key="2">
    <source>
        <dbReference type="EMBL" id="KAK4538742.1"/>
    </source>
</evidence>
<evidence type="ECO:0000313" key="3">
    <source>
        <dbReference type="Proteomes" id="UP001301350"/>
    </source>
</evidence>
<evidence type="ECO:0000256" key="1">
    <source>
        <dbReference type="SAM" id="MobiDB-lite"/>
    </source>
</evidence>
<keyword evidence="3" id="KW-1185">Reference proteome</keyword>
<feature type="region of interest" description="Disordered" evidence="1">
    <location>
        <begin position="510"/>
        <end position="534"/>
    </location>
</feature>
<reference evidence="2 3" key="1">
    <citation type="submission" date="2022-07" db="EMBL/GenBank/DDBJ databases">
        <title>Genome-wide signatures of adaptation to extreme environments.</title>
        <authorList>
            <person name="Cho C.H."/>
            <person name="Yoon H.S."/>
        </authorList>
    </citation>
    <scope>NUCLEOTIDE SEQUENCE [LARGE SCALE GENOMIC DNA]</scope>
    <source>
        <strain evidence="2 3">DBV 063 E5</strain>
    </source>
</reference>
<organism evidence="2 3">
    <name type="scientific">Cyanidium caldarium</name>
    <name type="common">Red alga</name>
    <dbReference type="NCBI Taxonomy" id="2771"/>
    <lineage>
        <taxon>Eukaryota</taxon>
        <taxon>Rhodophyta</taxon>
        <taxon>Bangiophyceae</taxon>
        <taxon>Cyanidiales</taxon>
        <taxon>Cyanidiaceae</taxon>
        <taxon>Cyanidium</taxon>
    </lineage>
</organism>